<proteinExistence type="predicted"/>
<name>A0ABZ2R8X8_9MICC</name>
<evidence type="ECO:0000313" key="2">
    <source>
        <dbReference type="EMBL" id="WXK91908.1"/>
    </source>
</evidence>
<gene>
    <name evidence="2" type="ORF">WHH00_12520</name>
</gene>
<evidence type="ECO:0000313" key="3">
    <source>
        <dbReference type="Proteomes" id="UP001623384"/>
    </source>
</evidence>
<feature type="transmembrane region" description="Helical" evidence="1">
    <location>
        <begin position="51"/>
        <end position="75"/>
    </location>
</feature>
<feature type="transmembrane region" description="Helical" evidence="1">
    <location>
        <begin position="87"/>
        <end position="106"/>
    </location>
</feature>
<evidence type="ECO:0008006" key="4">
    <source>
        <dbReference type="Google" id="ProtNLM"/>
    </source>
</evidence>
<keyword evidence="1" id="KW-0472">Membrane</keyword>
<dbReference type="RefSeq" id="WP_406633198.1">
    <property type="nucleotide sequence ID" value="NZ_CP148033.1"/>
</dbReference>
<keyword evidence="3" id="KW-1185">Reference proteome</keyword>
<dbReference type="Proteomes" id="UP001623384">
    <property type="component" value="Chromosome"/>
</dbReference>
<feature type="transmembrane region" description="Helical" evidence="1">
    <location>
        <begin position="20"/>
        <end position="39"/>
    </location>
</feature>
<reference evidence="2 3" key="1">
    <citation type="submission" date="2024-03" db="EMBL/GenBank/DDBJ databases">
        <title>Rhodococcus navarretei sp. nov. and Pseudarthrobacter quantumdoti sp. nov., two new species with the ability to biosynthesize Quantum Dots isolated from soil samples at Union Glacier, Antarctica.</title>
        <authorList>
            <person name="Vargas M."/>
        </authorList>
    </citation>
    <scope>NUCLEOTIDE SEQUENCE [LARGE SCALE GENOMIC DNA]</scope>
    <source>
        <strain evidence="2 3">RC-2-3</strain>
    </source>
</reference>
<accession>A0ABZ2R8X8</accession>
<organism evidence="2 3">
    <name type="scientific">Pseudarthrobacter quantipunctorum</name>
    <dbReference type="NCBI Taxonomy" id="3128980"/>
    <lineage>
        <taxon>Bacteria</taxon>
        <taxon>Bacillati</taxon>
        <taxon>Actinomycetota</taxon>
        <taxon>Actinomycetes</taxon>
        <taxon>Micrococcales</taxon>
        <taxon>Micrococcaceae</taxon>
        <taxon>Pseudarthrobacter</taxon>
    </lineage>
</organism>
<keyword evidence="1" id="KW-1133">Transmembrane helix</keyword>
<evidence type="ECO:0000256" key="1">
    <source>
        <dbReference type="SAM" id="Phobius"/>
    </source>
</evidence>
<sequence length="110" mass="11223">MNPSPPPGQGKPPKERRDGLLGRGFTLGAFALYALYISATVPIGGPPMWNASYLGGAVAFIPIAVYLTAAILLTVRQKTSQFGAGMLIGLGVFLLFGGGLCIGSLAQSGA</sequence>
<protein>
    <recommendedName>
        <fullName evidence="4">Bacitracin resistance protein</fullName>
    </recommendedName>
</protein>
<keyword evidence="1" id="KW-0812">Transmembrane</keyword>
<dbReference type="EMBL" id="CP148033">
    <property type="protein sequence ID" value="WXK91908.1"/>
    <property type="molecule type" value="Genomic_DNA"/>
</dbReference>